<keyword evidence="4 7" id="KW-0808">Transferase</keyword>
<dbReference type="Pfam" id="PF00275">
    <property type="entry name" value="EPSP_synthase"/>
    <property type="match status" value="2"/>
</dbReference>
<feature type="binding site" evidence="7">
    <location>
        <position position="31"/>
    </location>
    <ligand>
        <name>phosphoenolpyruvate</name>
        <dbReference type="ChEBI" id="CHEBI:58702"/>
    </ligand>
</feature>
<dbReference type="InterPro" id="IPR001986">
    <property type="entry name" value="Enolpyruvate_Tfrase_dom"/>
</dbReference>
<feature type="active site" description="Proton acceptor" evidence="7">
    <location>
        <position position="301"/>
    </location>
</feature>
<proteinExistence type="inferred from homology"/>
<dbReference type="EMBL" id="WACR01000012">
    <property type="protein sequence ID" value="KAB1062100.1"/>
    <property type="molecule type" value="Genomic_DNA"/>
</dbReference>
<comment type="subcellular location">
    <subcellularLocation>
        <location evidence="7">Cytoplasm</location>
    </subcellularLocation>
</comment>
<keyword evidence="3 7" id="KW-0028">Amino-acid biosynthesis</keyword>
<dbReference type="InterPro" id="IPR006264">
    <property type="entry name" value="EPSP_synthase"/>
</dbReference>
<comment type="function">
    <text evidence="7">Catalyzes the transfer of the enolpyruvyl moiety of phosphoenolpyruvate (PEP) to the 5-hydroxyl of shikimate-3-phosphate (S3P) to produce enolpyruvyl shikimate-3-phosphate and inorganic phosphate.</text>
</comment>
<evidence type="ECO:0000256" key="2">
    <source>
        <dbReference type="ARBA" id="ARBA00009948"/>
    </source>
</evidence>
<feature type="binding site" evidence="7">
    <location>
        <position position="332"/>
    </location>
    <ligand>
        <name>phosphoenolpyruvate</name>
        <dbReference type="ChEBI" id="CHEBI:58702"/>
    </ligand>
</feature>
<dbReference type="GO" id="GO:0009073">
    <property type="term" value="P:aromatic amino acid family biosynthetic process"/>
    <property type="evidence" value="ECO:0007669"/>
    <property type="project" value="UniProtKB-KW"/>
</dbReference>
<feature type="domain" description="Enolpyruvate transferase" evidence="8">
    <location>
        <begin position="71"/>
        <end position="410"/>
    </location>
</feature>
<dbReference type="AlphaFoldDB" id="A0A6N6M4Z5"/>
<dbReference type="PIRSF" id="PIRSF000505">
    <property type="entry name" value="EPSPS"/>
    <property type="match status" value="1"/>
</dbReference>
<organism evidence="9 10">
    <name type="scientific">Salibacter halophilus</name>
    <dbReference type="NCBI Taxonomy" id="1803916"/>
    <lineage>
        <taxon>Bacteria</taxon>
        <taxon>Pseudomonadati</taxon>
        <taxon>Bacteroidota</taxon>
        <taxon>Flavobacteriia</taxon>
        <taxon>Flavobacteriales</taxon>
        <taxon>Salibacteraceae</taxon>
        <taxon>Salibacter</taxon>
    </lineage>
</organism>
<dbReference type="CDD" id="cd01556">
    <property type="entry name" value="EPSP_synthase"/>
    <property type="match status" value="1"/>
</dbReference>
<evidence type="ECO:0000256" key="1">
    <source>
        <dbReference type="ARBA" id="ARBA00004811"/>
    </source>
</evidence>
<accession>A0A6N6M4Z5</accession>
<evidence type="ECO:0000259" key="8">
    <source>
        <dbReference type="Pfam" id="PF00275"/>
    </source>
</evidence>
<comment type="caution">
    <text evidence="9">The sequence shown here is derived from an EMBL/GenBank/DDBJ whole genome shotgun (WGS) entry which is preliminary data.</text>
</comment>
<dbReference type="SUPFAM" id="SSF55205">
    <property type="entry name" value="EPT/RTPC-like"/>
    <property type="match status" value="1"/>
</dbReference>
<feature type="domain" description="Enolpyruvate transferase" evidence="8">
    <location>
        <begin position="19"/>
        <end position="70"/>
    </location>
</feature>
<dbReference type="EC" id="2.5.1.19" evidence="7"/>
<dbReference type="PANTHER" id="PTHR21090">
    <property type="entry name" value="AROM/DEHYDROQUINATE SYNTHASE"/>
    <property type="match status" value="1"/>
</dbReference>
<evidence type="ECO:0000256" key="6">
    <source>
        <dbReference type="ARBA" id="ARBA00044633"/>
    </source>
</evidence>
<comment type="catalytic activity">
    <reaction evidence="6">
        <text>3-phosphoshikimate + phosphoenolpyruvate = 5-O-(1-carboxyvinyl)-3-phosphoshikimate + phosphate</text>
        <dbReference type="Rhea" id="RHEA:21256"/>
        <dbReference type="ChEBI" id="CHEBI:43474"/>
        <dbReference type="ChEBI" id="CHEBI:57701"/>
        <dbReference type="ChEBI" id="CHEBI:58702"/>
        <dbReference type="ChEBI" id="CHEBI:145989"/>
        <dbReference type="EC" id="2.5.1.19"/>
    </reaction>
    <physiologicalReaction direction="left-to-right" evidence="6">
        <dbReference type="Rhea" id="RHEA:21257"/>
    </physiologicalReaction>
</comment>
<dbReference type="PANTHER" id="PTHR21090:SF5">
    <property type="entry name" value="PENTAFUNCTIONAL AROM POLYPEPTIDE"/>
    <property type="match status" value="1"/>
</dbReference>
<keyword evidence="5 7" id="KW-0057">Aromatic amino acid biosynthesis</keyword>
<feature type="binding site" evidence="7">
    <location>
        <position position="328"/>
    </location>
    <ligand>
        <name>3-phosphoshikimate</name>
        <dbReference type="ChEBI" id="CHEBI:145989"/>
    </ligand>
</feature>
<reference evidence="9 10" key="1">
    <citation type="submission" date="2019-09" db="EMBL/GenBank/DDBJ databases">
        <title>Genomes of Cryomorphaceae.</title>
        <authorList>
            <person name="Bowman J.P."/>
        </authorList>
    </citation>
    <scope>NUCLEOTIDE SEQUENCE [LARGE SCALE GENOMIC DNA]</scope>
    <source>
        <strain evidence="9 10">KCTC 52047</strain>
    </source>
</reference>
<feature type="binding site" evidence="7">
    <location>
        <position position="301"/>
    </location>
    <ligand>
        <name>3-phosphoshikimate</name>
        <dbReference type="ChEBI" id="CHEBI:145989"/>
    </ligand>
</feature>
<comment type="similarity">
    <text evidence="2 7">Belongs to the EPSP synthase family.</text>
</comment>
<dbReference type="PROSITE" id="PS00885">
    <property type="entry name" value="EPSP_SYNTHASE_2"/>
    <property type="match status" value="1"/>
</dbReference>
<dbReference type="InterPro" id="IPR036968">
    <property type="entry name" value="Enolpyruvate_Tfrase_sf"/>
</dbReference>
<dbReference type="Gene3D" id="3.65.10.10">
    <property type="entry name" value="Enolpyruvate transferase domain"/>
    <property type="match status" value="2"/>
</dbReference>
<dbReference type="GO" id="GO:0009423">
    <property type="term" value="P:chorismate biosynthetic process"/>
    <property type="evidence" value="ECO:0007669"/>
    <property type="project" value="UniProtKB-UniRule"/>
</dbReference>
<feature type="binding site" evidence="7">
    <location>
        <position position="401"/>
    </location>
    <ligand>
        <name>phosphoenolpyruvate</name>
        <dbReference type="ChEBI" id="CHEBI:58702"/>
    </ligand>
</feature>
<dbReference type="InterPro" id="IPR023193">
    <property type="entry name" value="EPSP_synthase_CS"/>
</dbReference>
<dbReference type="InterPro" id="IPR013792">
    <property type="entry name" value="RNA3'P_cycl/enolpyr_Trfase_a/b"/>
</dbReference>
<protein>
    <recommendedName>
        <fullName evidence="7">3-phosphoshikimate 1-carboxyvinyltransferase</fullName>
        <ecNumber evidence="7">2.5.1.19</ecNumber>
    </recommendedName>
    <alternativeName>
        <fullName evidence="7">5-enolpyruvylshikimate-3-phosphate synthase</fullName>
        <shortName evidence="7">EPSP synthase</shortName>
        <shortName evidence="7">EPSPS</shortName>
    </alternativeName>
</protein>
<evidence type="ECO:0000256" key="4">
    <source>
        <dbReference type="ARBA" id="ARBA00022679"/>
    </source>
</evidence>
<dbReference type="GO" id="GO:0008652">
    <property type="term" value="P:amino acid biosynthetic process"/>
    <property type="evidence" value="ECO:0007669"/>
    <property type="project" value="UniProtKB-KW"/>
</dbReference>
<sequence>MERNMSEGEAVKIIAPEDKKLKGEIKLPFSKSVSNRVLIIKLLSDSNCEIKNISESQDTKSLISVLEKINHDEINAGSGGTTFRFIMALLSLLPGKRKLTCSEQMKNRPIEALVSALQDLGADISYAEETGKPPLIITGRNLIGGSVELDASISSQYLSALAMIAPYCKKGIEVTLKGDMVSRPYLEMTLRIMNKFGAEYSWEGNVLSVKPGAYEMPDSYEIEPDWSAASYWYELAAFSNEAQIKLKGLNKSNLQADCAVSRIYKGFGVDSYFSEDGVELVKLDDSTRISHKRLELLHNPDLAQTVAVTIAGLGSSGTLLGLKTLKVKETDRIEALRIELTRLGAEVDVIDDTEIIVDRTESLPVSAHINTYGDHRMAMSFAPLALVMESVTIDNPKVVAKSYPNFWNDLEKMGFKIEMVTEEVKSS</sequence>
<comment type="pathway">
    <text evidence="1 7">Metabolic intermediate biosynthesis; chorismate biosynthesis; chorismate from D-erythrose 4-phosphate and phosphoenolpyruvate: step 6/7.</text>
</comment>
<feature type="binding site" evidence="7">
    <location>
        <position position="154"/>
    </location>
    <ligand>
        <name>3-phosphoshikimate</name>
        <dbReference type="ChEBI" id="CHEBI:145989"/>
    </ligand>
</feature>
<dbReference type="HAMAP" id="MF_00210">
    <property type="entry name" value="EPSP_synth"/>
    <property type="match status" value="1"/>
</dbReference>
<comment type="subunit">
    <text evidence="7">Monomer.</text>
</comment>
<evidence type="ECO:0000256" key="5">
    <source>
        <dbReference type="ARBA" id="ARBA00023141"/>
    </source>
</evidence>
<feature type="binding site" evidence="7">
    <location>
        <position position="155"/>
    </location>
    <ligand>
        <name>3-phosphoshikimate</name>
        <dbReference type="ChEBI" id="CHEBI:145989"/>
    </ligand>
</feature>
<evidence type="ECO:0000313" key="9">
    <source>
        <dbReference type="EMBL" id="KAB1062100.1"/>
    </source>
</evidence>
<feature type="binding site" evidence="7">
    <location>
        <position position="156"/>
    </location>
    <ligand>
        <name>phosphoenolpyruvate</name>
        <dbReference type="ChEBI" id="CHEBI:58702"/>
    </ligand>
</feature>
<keyword evidence="7" id="KW-0963">Cytoplasm</keyword>
<keyword evidence="10" id="KW-1185">Reference proteome</keyword>
<dbReference type="GO" id="GO:0003866">
    <property type="term" value="F:3-phosphoshikimate 1-carboxyvinyltransferase activity"/>
    <property type="evidence" value="ECO:0007669"/>
    <property type="project" value="UniProtKB-UniRule"/>
</dbReference>
<feature type="binding site" evidence="7">
    <location>
        <position position="182"/>
    </location>
    <ligand>
        <name>3-phosphoshikimate</name>
        <dbReference type="ChEBI" id="CHEBI:145989"/>
    </ligand>
</feature>
<evidence type="ECO:0000313" key="10">
    <source>
        <dbReference type="Proteomes" id="UP000435357"/>
    </source>
</evidence>
<gene>
    <name evidence="7" type="primary">aroA</name>
    <name evidence="9" type="ORF">F3059_12485</name>
</gene>
<evidence type="ECO:0000256" key="7">
    <source>
        <dbReference type="HAMAP-Rule" id="MF_00210"/>
    </source>
</evidence>
<name>A0A6N6M4Z5_9FLAO</name>
<feature type="binding site" evidence="7">
    <location>
        <position position="32"/>
    </location>
    <ligand>
        <name>3-phosphoshikimate</name>
        <dbReference type="ChEBI" id="CHEBI:145989"/>
    </ligand>
</feature>
<feature type="binding site" evidence="7">
    <location>
        <position position="36"/>
    </location>
    <ligand>
        <name>3-phosphoshikimate</name>
        <dbReference type="ChEBI" id="CHEBI:145989"/>
    </ligand>
</feature>
<dbReference type="UniPathway" id="UPA00053">
    <property type="reaction ID" value="UER00089"/>
</dbReference>
<comment type="caution">
    <text evidence="7">Lacks conserved residue(s) required for the propagation of feature annotation.</text>
</comment>
<feature type="binding site" evidence="7">
    <location>
        <position position="108"/>
    </location>
    <ligand>
        <name>phosphoenolpyruvate</name>
        <dbReference type="ChEBI" id="CHEBI:58702"/>
    </ligand>
</feature>
<dbReference type="GO" id="GO:0005737">
    <property type="term" value="C:cytoplasm"/>
    <property type="evidence" value="ECO:0007669"/>
    <property type="project" value="UniProtKB-SubCell"/>
</dbReference>
<feature type="binding site" evidence="7">
    <location>
        <position position="376"/>
    </location>
    <ligand>
        <name>phosphoenolpyruvate</name>
        <dbReference type="ChEBI" id="CHEBI:58702"/>
    </ligand>
</feature>
<feature type="binding site" evidence="7">
    <location>
        <position position="156"/>
    </location>
    <ligand>
        <name>3-phosphoshikimate</name>
        <dbReference type="ChEBI" id="CHEBI:145989"/>
    </ligand>
</feature>
<feature type="binding site" evidence="7">
    <location>
        <position position="31"/>
    </location>
    <ligand>
        <name>3-phosphoshikimate</name>
        <dbReference type="ChEBI" id="CHEBI:145989"/>
    </ligand>
</feature>
<dbReference type="Proteomes" id="UP000435357">
    <property type="component" value="Unassembled WGS sequence"/>
</dbReference>
<evidence type="ECO:0000256" key="3">
    <source>
        <dbReference type="ARBA" id="ARBA00022605"/>
    </source>
</evidence>
<feature type="binding site" evidence="7">
    <location>
        <position position="80"/>
    </location>
    <ligand>
        <name>phosphoenolpyruvate</name>
        <dbReference type="ChEBI" id="CHEBI:58702"/>
    </ligand>
</feature>
<dbReference type="OrthoDB" id="9809920at2"/>